<keyword evidence="18" id="KW-1185">Reference proteome</keyword>
<comment type="caution">
    <text evidence="17">The sequence shown here is derived from an EMBL/GenBank/DDBJ whole genome shotgun (WGS) entry which is preliminary data.</text>
</comment>
<evidence type="ECO:0000256" key="11">
    <source>
        <dbReference type="ARBA" id="ARBA00023034"/>
    </source>
</evidence>
<evidence type="ECO:0000256" key="2">
    <source>
        <dbReference type="ARBA" id="ARBA00004323"/>
    </source>
</evidence>
<dbReference type="GO" id="GO:0003827">
    <property type="term" value="F:alpha-1,3-mannosylglycoprotein 2-beta-N-acetylglucosaminyltransferase activity"/>
    <property type="evidence" value="ECO:0007669"/>
    <property type="project" value="UniProtKB-EC"/>
</dbReference>
<evidence type="ECO:0000256" key="4">
    <source>
        <dbReference type="ARBA" id="ARBA00006492"/>
    </source>
</evidence>
<comment type="pathway">
    <text evidence="3">Protein modification; protein glycosylation.</text>
</comment>
<name>A0A151ZKB7_TIELA</name>
<dbReference type="InterPro" id="IPR029044">
    <property type="entry name" value="Nucleotide-diphossugar_trans"/>
</dbReference>
<dbReference type="FunFam" id="3.90.550.10:FF:000252">
    <property type="entry name" value="Protein O-linked-mannose beta-1,2-N-acetylglucosaminyltransferase 1"/>
    <property type="match status" value="1"/>
</dbReference>
<comment type="similarity">
    <text evidence="4">Belongs to the glycosyltransferase 13 family.</text>
</comment>
<comment type="catalytic activity">
    <reaction evidence="16">
        <text>N(4)-(alpha-D-Man-(1-&gt;3)-[alpha-D-Man-(1-&gt;3)-[alpha-D-Man-(1-&gt;6)]-alpha-D-Man-(1-&gt;6)]-beta-D-Man-(1-&gt;4)-beta-D-GlcNAc-(1-&gt;4)-beta-D-GlcNAc)-L-asparaginyl-[protein] (N-glucan mannose isomer 5A1,2) + UDP-N-acetyl-alpha-D-glucosamine = N(4)-{beta-D-GlcNAc-(1-&gt;2)-alpha-D-Man-(1-&gt;3)-[alpha-D-Man-(1-&gt;3)-[alpha-D-Man-(1-&gt;6)]-alpha-D-Man-(1-&gt;6)]-beta-D-Man-(1-&gt;4)-beta-D-GlcNAc-(1-&gt;4)-beta-D-GlcNAc}-L-asparaginyl-[protein] + UDP + H(+)</text>
        <dbReference type="Rhea" id="RHEA:11456"/>
        <dbReference type="Rhea" id="RHEA-COMP:14367"/>
        <dbReference type="Rhea" id="RHEA-COMP:14368"/>
        <dbReference type="ChEBI" id="CHEBI:15378"/>
        <dbReference type="ChEBI" id="CHEBI:57705"/>
        <dbReference type="ChEBI" id="CHEBI:58223"/>
        <dbReference type="ChEBI" id="CHEBI:59087"/>
        <dbReference type="ChEBI" id="CHEBI:60625"/>
        <dbReference type="EC" id="2.4.1.101"/>
    </reaction>
</comment>
<dbReference type="InterPro" id="IPR052261">
    <property type="entry name" value="Glycosyltransferase_13"/>
</dbReference>
<dbReference type="FunCoup" id="A0A151ZKB7">
    <property type="interactions" value="265"/>
</dbReference>
<dbReference type="GO" id="GO:0000139">
    <property type="term" value="C:Golgi membrane"/>
    <property type="evidence" value="ECO:0007669"/>
    <property type="project" value="UniProtKB-SubCell"/>
</dbReference>
<comment type="subcellular location">
    <subcellularLocation>
        <location evidence="2">Golgi apparatus membrane</location>
        <topology evidence="2">Single-pass type II membrane protein</topology>
    </subcellularLocation>
</comment>
<keyword evidence="9" id="KW-0735">Signal-anchor</keyword>
<evidence type="ECO:0000256" key="7">
    <source>
        <dbReference type="ARBA" id="ARBA00022692"/>
    </source>
</evidence>
<evidence type="ECO:0000256" key="8">
    <source>
        <dbReference type="ARBA" id="ARBA00022723"/>
    </source>
</evidence>
<evidence type="ECO:0000256" key="12">
    <source>
        <dbReference type="ARBA" id="ARBA00023136"/>
    </source>
</evidence>
<organism evidence="17 18">
    <name type="scientific">Tieghemostelium lacteum</name>
    <name type="common">Slime mold</name>
    <name type="synonym">Dictyostelium lacteum</name>
    <dbReference type="NCBI Taxonomy" id="361077"/>
    <lineage>
        <taxon>Eukaryota</taxon>
        <taxon>Amoebozoa</taxon>
        <taxon>Evosea</taxon>
        <taxon>Eumycetozoa</taxon>
        <taxon>Dictyostelia</taxon>
        <taxon>Dictyosteliales</taxon>
        <taxon>Raperosteliaceae</taxon>
        <taxon>Tieghemostelium</taxon>
    </lineage>
</organism>
<evidence type="ECO:0000256" key="14">
    <source>
        <dbReference type="ARBA" id="ARBA00038949"/>
    </source>
</evidence>
<accession>A0A151ZKB7</accession>
<evidence type="ECO:0000313" key="18">
    <source>
        <dbReference type="Proteomes" id="UP000076078"/>
    </source>
</evidence>
<evidence type="ECO:0000256" key="5">
    <source>
        <dbReference type="ARBA" id="ARBA00022676"/>
    </source>
</evidence>
<proteinExistence type="inferred from homology"/>
<dbReference type="Proteomes" id="UP000076078">
    <property type="component" value="Unassembled WGS sequence"/>
</dbReference>
<dbReference type="SUPFAM" id="SSF53448">
    <property type="entry name" value="Nucleotide-diphospho-sugar transferases"/>
    <property type="match status" value="1"/>
</dbReference>
<evidence type="ECO:0000256" key="16">
    <source>
        <dbReference type="ARBA" id="ARBA00049421"/>
    </source>
</evidence>
<dbReference type="OMA" id="KGYDLSW"/>
<dbReference type="Gene3D" id="3.90.550.10">
    <property type="entry name" value="Spore Coat Polysaccharide Biosynthesis Protein SpsA, Chain A"/>
    <property type="match status" value="1"/>
</dbReference>
<reference evidence="17 18" key="1">
    <citation type="submission" date="2015-12" db="EMBL/GenBank/DDBJ databases">
        <title>Dictyostelia acquired genes for synthesis and detection of signals that induce cell-type specialization by lateral gene transfer from prokaryotes.</title>
        <authorList>
            <person name="Gloeckner G."/>
            <person name="Schaap P."/>
        </authorList>
    </citation>
    <scope>NUCLEOTIDE SEQUENCE [LARGE SCALE GENOMIC DNA]</scope>
    <source>
        <strain evidence="17 18">TK</strain>
    </source>
</reference>
<dbReference type="UniPathway" id="UPA00378"/>
<dbReference type="STRING" id="361077.A0A151ZKB7"/>
<keyword evidence="8" id="KW-0479">Metal-binding</keyword>
<dbReference type="InterPro" id="IPR004139">
    <property type="entry name" value="Glyco_trans_13"/>
</dbReference>
<protein>
    <recommendedName>
        <fullName evidence="14">alpha-1,3-mannosyl-glycoprotein 2-beta-N-acetylglucosaminyltransferase</fullName>
        <ecNumber evidence="14">2.4.1.101</ecNumber>
    </recommendedName>
    <alternativeName>
        <fullName evidence="15">N-glycosyl-oligosaccharide-glycoprotein N-acetylglucosaminyltransferase I</fullName>
    </alternativeName>
</protein>
<sequence length="394" mass="46880">MWYSLLIHNKEREVNLLSEQLQVEKEINLDLSLKYRLQLETNKEISDKSFQDHLIIQNLNEKVNKYQVSLKTSQFKQNENGTIPIVILTCNRPDYLNITIHSLLRIRKNSIKNPIFISHDCNDSKTLEMLENEFQKEIIVLRNPNRGAVNETYRAISRHYKWILGEMFDKLNYQSLIILEDDLKVSLDFIDYFDKMKVLLYKESSLFCVSAWNDNGKAKHLNPDRTKAEMTFKRTDFFPGLGWMLLQGFWREIRDNWPIDYWDDYLREKDVVKGRQCIQPEIPRVSNFGLLGATSELLYINNIKDIVSLDDNVTISYENFDIHQLSNEQYLEDFQKSVESSKIIQLYEIDMFGYRNQTLRIVYKDDYDFTFYANQFGLISDLREGVQRCSYHNK</sequence>
<dbReference type="EC" id="2.4.1.101" evidence="14"/>
<keyword evidence="12" id="KW-0472">Membrane</keyword>
<dbReference type="Pfam" id="PF03071">
    <property type="entry name" value="GNT-I"/>
    <property type="match status" value="1"/>
</dbReference>
<keyword evidence="10" id="KW-1133">Transmembrane helix</keyword>
<keyword evidence="13" id="KW-0464">Manganese</keyword>
<dbReference type="EMBL" id="LODT01000022">
    <property type="protein sequence ID" value="KYQ94438.1"/>
    <property type="molecule type" value="Genomic_DNA"/>
</dbReference>
<evidence type="ECO:0000256" key="6">
    <source>
        <dbReference type="ARBA" id="ARBA00022679"/>
    </source>
</evidence>
<dbReference type="Gene3D" id="3.10.180.20">
    <property type="entry name" value="N-Acetylglucosaminyltransferase I, Domain 2"/>
    <property type="match status" value="1"/>
</dbReference>
<keyword evidence="6 17" id="KW-0808">Transferase</keyword>
<evidence type="ECO:0000256" key="9">
    <source>
        <dbReference type="ARBA" id="ARBA00022968"/>
    </source>
</evidence>
<dbReference type="InParanoid" id="A0A151ZKB7"/>
<evidence type="ECO:0000256" key="10">
    <source>
        <dbReference type="ARBA" id="ARBA00022989"/>
    </source>
</evidence>
<comment type="cofactor">
    <cofactor evidence="1">
        <name>Mn(2+)</name>
        <dbReference type="ChEBI" id="CHEBI:29035"/>
    </cofactor>
</comment>
<dbReference type="GO" id="GO:0046872">
    <property type="term" value="F:metal ion binding"/>
    <property type="evidence" value="ECO:0007669"/>
    <property type="project" value="UniProtKB-KW"/>
</dbReference>
<gene>
    <name evidence="17" type="ORF">DLAC_04735</name>
</gene>
<evidence type="ECO:0000313" key="17">
    <source>
        <dbReference type="EMBL" id="KYQ94438.1"/>
    </source>
</evidence>
<evidence type="ECO:0000256" key="13">
    <source>
        <dbReference type="ARBA" id="ARBA00023211"/>
    </source>
</evidence>
<keyword evidence="7" id="KW-0812">Transmembrane</keyword>
<dbReference type="AlphaFoldDB" id="A0A151ZKB7"/>
<evidence type="ECO:0000256" key="3">
    <source>
        <dbReference type="ARBA" id="ARBA00004922"/>
    </source>
</evidence>
<keyword evidence="11" id="KW-0333">Golgi apparatus</keyword>
<dbReference type="PANTHER" id="PTHR10468:SF0">
    <property type="entry name" value="ALPHA-1,3-MANNOSYL-GLYCOPROTEIN 2-BETA-N-ACETYLGLUCOSAMINYLTRANSFERASE"/>
    <property type="match status" value="1"/>
</dbReference>
<dbReference type="OrthoDB" id="440755at2759"/>
<evidence type="ECO:0000256" key="1">
    <source>
        <dbReference type="ARBA" id="ARBA00001936"/>
    </source>
</evidence>
<dbReference type="PANTHER" id="PTHR10468">
    <property type="entry name" value="PROTEIN O-LINKED-MANNOSE BETA-1,2-N-ACETYLGLUCOSAMINYLTRANSFERASE 1/ALPHA-1,3-MANNOSYL-GLYCOPROTEIN 2-BETA-N-ACETYLGLUCOSAMINYLTRANSFERASE"/>
    <property type="match status" value="1"/>
</dbReference>
<keyword evidence="5" id="KW-0328">Glycosyltransferase</keyword>
<evidence type="ECO:0000256" key="15">
    <source>
        <dbReference type="ARBA" id="ARBA00041712"/>
    </source>
</evidence>